<accession>A0A2T2WJ12</accession>
<dbReference type="Pfam" id="PF07282">
    <property type="entry name" value="Cas12f1-like_TNB"/>
    <property type="match status" value="1"/>
</dbReference>
<evidence type="ECO:0000313" key="4">
    <source>
        <dbReference type="EMBL" id="PSR22228.1"/>
    </source>
</evidence>
<protein>
    <recommendedName>
        <fullName evidence="3">Cas12f1-like TNB domain-containing protein</fullName>
    </recommendedName>
</protein>
<name>A0A2T2WJ12_9FIRM</name>
<gene>
    <name evidence="4" type="ORF">C7B45_07605</name>
</gene>
<organism evidence="4 5">
    <name type="scientific">Sulfobacillus acidophilus</name>
    <dbReference type="NCBI Taxonomy" id="53633"/>
    <lineage>
        <taxon>Bacteria</taxon>
        <taxon>Bacillati</taxon>
        <taxon>Bacillota</taxon>
        <taxon>Clostridia</taxon>
        <taxon>Eubacteriales</taxon>
        <taxon>Clostridiales Family XVII. Incertae Sedis</taxon>
        <taxon>Sulfobacillus</taxon>
    </lineage>
</organism>
<reference evidence="4 5" key="1">
    <citation type="journal article" date="2014" name="BMC Genomics">
        <title>Comparison of environmental and isolate Sulfobacillus genomes reveals diverse carbon, sulfur, nitrogen, and hydrogen metabolisms.</title>
        <authorList>
            <person name="Justice N.B."/>
            <person name="Norman A."/>
            <person name="Brown C.T."/>
            <person name="Singh A."/>
            <person name="Thomas B.C."/>
            <person name="Banfield J.F."/>
        </authorList>
    </citation>
    <scope>NUCLEOTIDE SEQUENCE [LARGE SCALE GENOMIC DNA]</scope>
    <source>
        <strain evidence="4">AMDSBA3</strain>
    </source>
</reference>
<dbReference type="AlphaFoldDB" id="A0A2T2WJ12"/>
<evidence type="ECO:0000313" key="5">
    <source>
        <dbReference type="Proteomes" id="UP000241848"/>
    </source>
</evidence>
<comment type="caution">
    <text evidence="4">The sequence shown here is derived from an EMBL/GenBank/DDBJ whole genome shotgun (WGS) entry which is preliminary data.</text>
</comment>
<dbReference type="InterPro" id="IPR010095">
    <property type="entry name" value="Cas12f1-like_TNB"/>
</dbReference>
<dbReference type="NCBIfam" id="TIGR01766">
    <property type="entry name" value="IS200/IS605 family accessory protein TnpB-like domain"/>
    <property type="match status" value="1"/>
</dbReference>
<dbReference type="Proteomes" id="UP000241848">
    <property type="component" value="Unassembled WGS sequence"/>
</dbReference>
<sequence>MVGRGSRDCEQRRRFGWPNLLRRPSQWVAQVPGKKGTKSAKRRLQKRRKKEHRFAANENYPIAKQWVTTAQDTRRGIGLEDLTGIRARITVQKAQRRRQHSWAFDQLRQLIVYKANRAGVPVAWVNPRNTPRTCPQCGLIDQRYRTTQAAFWCIGCGFAGPRRHHRCGQHCP</sequence>
<evidence type="ECO:0000256" key="2">
    <source>
        <dbReference type="SAM" id="MobiDB-lite"/>
    </source>
</evidence>
<dbReference type="GO" id="GO:0003677">
    <property type="term" value="F:DNA binding"/>
    <property type="evidence" value="ECO:0007669"/>
    <property type="project" value="UniProtKB-KW"/>
</dbReference>
<proteinExistence type="predicted"/>
<evidence type="ECO:0000256" key="1">
    <source>
        <dbReference type="ARBA" id="ARBA00023125"/>
    </source>
</evidence>
<feature type="compositionally biased region" description="Basic residues" evidence="2">
    <location>
        <begin position="35"/>
        <end position="51"/>
    </location>
</feature>
<dbReference type="EMBL" id="PXYV01000020">
    <property type="protein sequence ID" value="PSR22228.1"/>
    <property type="molecule type" value="Genomic_DNA"/>
</dbReference>
<feature type="domain" description="Cas12f1-like TNB" evidence="3">
    <location>
        <begin position="104"/>
        <end position="160"/>
    </location>
</feature>
<keyword evidence="1" id="KW-0238">DNA-binding</keyword>
<feature type="region of interest" description="Disordered" evidence="2">
    <location>
        <begin position="29"/>
        <end position="51"/>
    </location>
</feature>
<evidence type="ECO:0000259" key="3">
    <source>
        <dbReference type="Pfam" id="PF07282"/>
    </source>
</evidence>